<dbReference type="Proteomes" id="UP001530400">
    <property type="component" value="Unassembled WGS sequence"/>
</dbReference>
<dbReference type="PANTHER" id="PTHR21113:SF4">
    <property type="entry name" value="CHITIN-BINDING TYPE-4 DOMAIN-CONTAINING PROTEIN"/>
    <property type="match status" value="1"/>
</dbReference>
<reference evidence="2 3" key="1">
    <citation type="submission" date="2024-10" db="EMBL/GenBank/DDBJ databases">
        <title>Updated reference genomes for cyclostephanoid diatoms.</title>
        <authorList>
            <person name="Roberts W.R."/>
            <person name="Alverson A.J."/>
        </authorList>
    </citation>
    <scope>NUCLEOTIDE SEQUENCE [LARGE SCALE GENOMIC DNA]</scope>
    <source>
        <strain evidence="2 3">AJA010-31</strain>
    </source>
</reference>
<feature type="compositionally biased region" description="Polar residues" evidence="1">
    <location>
        <begin position="677"/>
        <end position="699"/>
    </location>
</feature>
<dbReference type="EMBL" id="JALLPJ020001350">
    <property type="protein sequence ID" value="KAL3768286.1"/>
    <property type="molecule type" value="Genomic_DNA"/>
</dbReference>
<name>A0ABD3MWI8_9STRA</name>
<evidence type="ECO:0000256" key="1">
    <source>
        <dbReference type="SAM" id="MobiDB-lite"/>
    </source>
</evidence>
<protein>
    <submittedName>
        <fullName evidence="2">Uncharacterized protein</fullName>
    </submittedName>
</protein>
<keyword evidence="3" id="KW-1185">Reference proteome</keyword>
<comment type="caution">
    <text evidence="2">The sequence shown here is derived from an EMBL/GenBank/DDBJ whole genome shotgun (WGS) entry which is preliminary data.</text>
</comment>
<evidence type="ECO:0000313" key="2">
    <source>
        <dbReference type="EMBL" id="KAL3768286.1"/>
    </source>
</evidence>
<dbReference type="AlphaFoldDB" id="A0ABD3MWI8"/>
<proteinExistence type="predicted"/>
<organism evidence="2 3">
    <name type="scientific">Cyclotella atomus</name>
    <dbReference type="NCBI Taxonomy" id="382360"/>
    <lineage>
        <taxon>Eukaryota</taxon>
        <taxon>Sar</taxon>
        <taxon>Stramenopiles</taxon>
        <taxon>Ochrophyta</taxon>
        <taxon>Bacillariophyta</taxon>
        <taxon>Coscinodiscophyceae</taxon>
        <taxon>Thalassiosirophycidae</taxon>
        <taxon>Stephanodiscales</taxon>
        <taxon>Stephanodiscaceae</taxon>
        <taxon>Cyclotella</taxon>
    </lineage>
</organism>
<dbReference type="PANTHER" id="PTHR21113">
    <property type="entry name" value="AGAP001705-PA"/>
    <property type="match status" value="1"/>
</dbReference>
<gene>
    <name evidence="2" type="ORF">ACHAWO_012396</name>
</gene>
<evidence type="ECO:0000313" key="3">
    <source>
        <dbReference type="Proteomes" id="UP001530400"/>
    </source>
</evidence>
<sequence>MKTRATISLANLLLIRGVTCLIIIAASTIHPVALLQLEGSDRNMQSSSTDFLFFNSANVLQSIENHMFSRPVQRNIHKLFLSRVQFEGKEHTYPSLQYTFDGFWNSWKSNMRNKLFFAGDSIERNMTIEAYSDKGKRLPDQAIIISGFEYGLANVALFLAQIMVDGIYADKCSIVTSMPENICDALSEEARWAVPMKKWLTVQHYSFSGWDYKEQLVEYVNRGMNRLEYNPDSKVDHRFIQSVSGVFTVGCHDVDSEGKRGKCPTLSSGAVTSMSQRRTAFSMALSALCIPRLREVELIDATLDYLKGRKDGFTENLLLYKSGEDFYPSQRYQFDDFIAAIEVFSKPPPNVTHPYPDKTKTHFQSPDHNPFYMGDPYMRYGHKYGLGNIALFFANGLHLSIEKEDACDEPNEHESNGRIPISNSCGTLGYSYQDMTCPDNSRNMACPVDEDMELTAVTFGRQIGSAPPLTCAPRSRIKFTGYWDTELVREEKSEAYANDNGRVDVSGCCWWGRGVLQTKGVCNFGRLNAYLGARSESLGRPSLFPSIDFCSNPEAICSSERNRELQWMSGLFLWIDRVQPYDEGGFNYMKGLLEFADSGFTDDEFVIKTHNIVKFGCHAPPCQNSGCLGSPTCADTSSESDDTGFMTKAYRTYTEVDLWSFPTSLGGSLMPSPSPTKCTSDCTPQPSYSPLNPTGTPSASPFIEPTLAPTYSPTSLIDQRMSYFLHVKTILEYRKEQIVKEIFTTPGTPVYTFDGFLDALEDVSTNAPDGLIFYLGQDANSNLGHGIANIALFLAHATTRGLRTNACEQKVNSDINDNCPMPIASAECSVLVESTTKRGIFLNQSPCDIGRIRLSYIYGTPAYQAKRESARYKFNFCTEPQVICYESAKGPSGAVQNTGSIKYLLGMVEWMDRIQSYTWGYWDYIERLKAFVDDGMVDSSFIDFFSTMVVKSPDDADLRETTFKQLLRILFSELKPNPAPVPTGSQEITIPPLPFDFKTSNPSKSPALTSAFHEITSSPTANPISPAPITPSDAVVDANNSNTPDVALPANTRVDLTNTSQTAVLSVSAMCVTISLIYGYLI</sequence>
<dbReference type="Gene3D" id="1.10.530.10">
    <property type="match status" value="1"/>
</dbReference>
<accession>A0ABD3MWI8</accession>
<feature type="region of interest" description="Disordered" evidence="1">
    <location>
        <begin position="675"/>
        <end position="700"/>
    </location>
</feature>